<evidence type="ECO:0000256" key="3">
    <source>
        <dbReference type="SAM" id="Coils"/>
    </source>
</evidence>
<proteinExistence type="predicted"/>
<evidence type="ECO:0000313" key="6">
    <source>
        <dbReference type="Proteomes" id="UP000288805"/>
    </source>
</evidence>
<keyword evidence="2" id="KW-0539">Nucleus</keyword>
<gene>
    <name evidence="5" type="ORF">CK203_076932</name>
</gene>
<feature type="coiled-coil region" evidence="3">
    <location>
        <begin position="102"/>
        <end position="129"/>
    </location>
</feature>
<evidence type="ECO:0000259" key="4">
    <source>
        <dbReference type="PROSITE" id="PS51671"/>
    </source>
</evidence>
<dbReference type="GO" id="GO:0005634">
    <property type="term" value="C:nucleus"/>
    <property type="evidence" value="ECO:0007669"/>
    <property type="project" value="UniProtKB-SubCell"/>
</dbReference>
<organism evidence="5 6">
    <name type="scientific">Vitis vinifera</name>
    <name type="common">Grape</name>
    <dbReference type="NCBI Taxonomy" id="29760"/>
    <lineage>
        <taxon>Eukaryota</taxon>
        <taxon>Viridiplantae</taxon>
        <taxon>Streptophyta</taxon>
        <taxon>Embryophyta</taxon>
        <taxon>Tracheophyta</taxon>
        <taxon>Spermatophyta</taxon>
        <taxon>Magnoliopsida</taxon>
        <taxon>eudicotyledons</taxon>
        <taxon>Gunneridae</taxon>
        <taxon>Pentapetalae</taxon>
        <taxon>rosids</taxon>
        <taxon>Vitales</taxon>
        <taxon>Vitaceae</taxon>
        <taxon>Viteae</taxon>
        <taxon>Vitis</taxon>
    </lineage>
</organism>
<dbReference type="InterPro" id="IPR051358">
    <property type="entry name" value="TF_AMS/ICE1/BHLH6-like"/>
</dbReference>
<dbReference type="AlphaFoldDB" id="A0A438E008"/>
<evidence type="ECO:0000256" key="2">
    <source>
        <dbReference type="ARBA" id="ARBA00023242"/>
    </source>
</evidence>
<feature type="domain" description="ACT" evidence="4">
    <location>
        <begin position="149"/>
        <end position="225"/>
    </location>
</feature>
<dbReference type="PROSITE" id="PS51671">
    <property type="entry name" value="ACT"/>
    <property type="match status" value="1"/>
</dbReference>
<dbReference type="PANTHER" id="PTHR31945">
    <property type="entry name" value="TRANSCRIPTION FACTOR SCREAM2-RELATED"/>
    <property type="match status" value="1"/>
</dbReference>
<comment type="caution">
    <text evidence="5">The sequence shown here is derived from an EMBL/GenBank/DDBJ whole genome shotgun (WGS) entry which is preliminary data.</text>
</comment>
<dbReference type="CDD" id="cd04873">
    <property type="entry name" value="ACT_UUR-ACR-like"/>
    <property type="match status" value="1"/>
</dbReference>
<dbReference type="InterPro" id="IPR054502">
    <property type="entry name" value="bHLH-TF_ACT-like_plant"/>
</dbReference>
<reference evidence="5 6" key="1">
    <citation type="journal article" date="2018" name="PLoS Genet.">
        <title>Population sequencing reveals clonal diversity and ancestral inbreeding in the grapevine cultivar Chardonnay.</title>
        <authorList>
            <person name="Roach M.J."/>
            <person name="Johnson D.L."/>
            <person name="Bohlmann J."/>
            <person name="van Vuuren H.J."/>
            <person name="Jones S.J."/>
            <person name="Pretorius I.S."/>
            <person name="Schmidt S.A."/>
            <person name="Borneman A.R."/>
        </authorList>
    </citation>
    <scope>NUCLEOTIDE SEQUENCE [LARGE SCALE GENOMIC DNA]</scope>
    <source>
        <strain evidence="6">cv. Chardonnay</strain>
        <tissue evidence="5">Leaf</tissue>
    </source>
</reference>
<dbReference type="InterPro" id="IPR002912">
    <property type="entry name" value="ACT_dom"/>
</dbReference>
<dbReference type="Proteomes" id="UP000288805">
    <property type="component" value="Unassembled WGS sequence"/>
</dbReference>
<evidence type="ECO:0000313" key="5">
    <source>
        <dbReference type="EMBL" id="RVW41000.1"/>
    </source>
</evidence>
<dbReference type="Pfam" id="PF22754">
    <property type="entry name" value="bHLH-TF_ACT-like_plant"/>
    <property type="match status" value="1"/>
</dbReference>
<comment type="subcellular location">
    <subcellularLocation>
        <location evidence="1">Nucleus</location>
    </subcellularLocation>
</comment>
<accession>A0A438E008</accession>
<keyword evidence="3" id="KW-0175">Coiled coil</keyword>
<dbReference type="PANTHER" id="PTHR31945:SF5">
    <property type="entry name" value="TRANSCRIPTION FACTOR SCREAM-LIKE PROTEIN"/>
    <property type="match status" value="1"/>
</dbReference>
<dbReference type="GO" id="GO:0080090">
    <property type="term" value="P:regulation of primary metabolic process"/>
    <property type="evidence" value="ECO:0007669"/>
    <property type="project" value="UniProtKB-ARBA"/>
</dbReference>
<protein>
    <recommendedName>
        <fullName evidence="4">ACT domain-containing protein</fullName>
    </recommendedName>
</protein>
<dbReference type="EMBL" id="QGNW01001448">
    <property type="protein sequence ID" value="RVW41000.1"/>
    <property type="molecule type" value="Genomic_DNA"/>
</dbReference>
<sequence>MSSRGRKKAALYEKLQLLRSVTNSSAVIPYPFKHLLSGLSFSSLIYFYLCIDFPSAYENKTYTSFRVSLNGFKTSSFIPFIDILISEIHLLLASMHSKTSIIVDATKYIEDLKQKVDRLNQDVATSQFSADQNPLPVVKVETLERGFLINVFSERNCPGLLVSILETFEELGLNVLDARVSCSDSFHLEAVGGENEGQQDSIDAQVVKQAVLQAIKNWSESSEQE</sequence>
<evidence type="ECO:0000256" key="1">
    <source>
        <dbReference type="ARBA" id="ARBA00004123"/>
    </source>
</evidence>
<name>A0A438E008_VITVI</name>